<dbReference type="AlphaFoldDB" id="A0A8T3YLS6"/>
<evidence type="ECO:0000256" key="1">
    <source>
        <dbReference type="SAM" id="MobiDB-lite"/>
    </source>
</evidence>
<sequence length="239" mass="27368">MFGDGGIDIRFNTIAFISSDKKDVDLWHSDLLSIFPFAEGKTQIVEGGEYGHSWNIRCYDRAVVRFFAALGAPVGSKVSTKYALPRYVFGLAYTKKIAFLDGLLASEVSVPRFRGDPRWSWAKRFTDFALGLSKIDMLENEHRAYLQELKQLCAKVGLATTPNLRKELCQPTQRKDGHTSYCYRIFFQTHREKVIKFNKKFGLRYAKDKKERLESRVKEATYPHDNMGLPPTGQKVVPN</sequence>
<evidence type="ECO:0000313" key="2">
    <source>
        <dbReference type="EMBL" id="MBI4210650.1"/>
    </source>
</evidence>
<dbReference type="Proteomes" id="UP000732298">
    <property type="component" value="Unassembled WGS sequence"/>
</dbReference>
<dbReference type="Gene3D" id="3.10.28.10">
    <property type="entry name" value="Homing endonucleases"/>
    <property type="match status" value="1"/>
</dbReference>
<feature type="region of interest" description="Disordered" evidence="1">
    <location>
        <begin position="217"/>
        <end position="239"/>
    </location>
</feature>
<comment type="caution">
    <text evidence="2">The sequence shown here is derived from an EMBL/GenBank/DDBJ whole genome shotgun (WGS) entry which is preliminary data.</text>
</comment>
<evidence type="ECO:0000313" key="3">
    <source>
        <dbReference type="Proteomes" id="UP000732298"/>
    </source>
</evidence>
<reference evidence="2" key="1">
    <citation type="submission" date="2020-07" db="EMBL/GenBank/DDBJ databases">
        <title>Huge and variable diversity of episymbiotic CPR bacteria and DPANN archaea in groundwater ecosystems.</title>
        <authorList>
            <person name="He C.Y."/>
            <person name="Keren R."/>
            <person name="Whittaker M."/>
            <person name="Farag I.F."/>
            <person name="Doudna J."/>
            <person name="Cate J.H.D."/>
            <person name="Banfield J.F."/>
        </authorList>
    </citation>
    <scope>NUCLEOTIDE SEQUENCE</scope>
    <source>
        <strain evidence="2">NC_groundwater_1296_Ag_S-0.2um_52_80</strain>
    </source>
</reference>
<accession>A0A8T3YLS6</accession>
<protein>
    <submittedName>
        <fullName evidence="2">Uncharacterized protein</fullName>
    </submittedName>
</protein>
<dbReference type="InterPro" id="IPR027434">
    <property type="entry name" value="Homing_endonucl"/>
</dbReference>
<gene>
    <name evidence="2" type="ORF">HY544_04055</name>
</gene>
<organism evidence="2 3">
    <name type="scientific">Candidatus Iainarchaeum sp</name>
    <dbReference type="NCBI Taxonomy" id="3101447"/>
    <lineage>
        <taxon>Archaea</taxon>
        <taxon>Candidatus Iainarchaeota</taxon>
        <taxon>Candidatus Iainarchaeia</taxon>
        <taxon>Candidatus Iainarchaeales</taxon>
        <taxon>Candidatus Iainarchaeaceae</taxon>
        <taxon>Candidatus Iainarchaeum</taxon>
    </lineage>
</organism>
<dbReference type="EMBL" id="JACQPB010000039">
    <property type="protein sequence ID" value="MBI4210650.1"/>
    <property type="molecule type" value="Genomic_DNA"/>
</dbReference>
<proteinExistence type="predicted"/>
<name>A0A8T3YLS6_9ARCH</name>